<dbReference type="EMBL" id="LR031878">
    <property type="protein sequence ID" value="VDD50570.1"/>
    <property type="molecule type" value="Genomic_DNA"/>
</dbReference>
<organism evidence="1">
    <name type="scientific">Brassica oleracea</name>
    <name type="common">Wild cabbage</name>
    <dbReference type="NCBI Taxonomy" id="3712"/>
    <lineage>
        <taxon>Eukaryota</taxon>
        <taxon>Viridiplantae</taxon>
        <taxon>Streptophyta</taxon>
        <taxon>Embryophyta</taxon>
        <taxon>Tracheophyta</taxon>
        <taxon>Spermatophyta</taxon>
        <taxon>Magnoliopsida</taxon>
        <taxon>eudicotyledons</taxon>
        <taxon>Gunneridae</taxon>
        <taxon>Pentapetalae</taxon>
        <taxon>rosids</taxon>
        <taxon>malvids</taxon>
        <taxon>Brassicales</taxon>
        <taxon>Brassicaceae</taxon>
        <taxon>Brassiceae</taxon>
        <taxon>Brassica</taxon>
    </lineage>
</organism>
<evidence type="ECO:0000313" key="1">
    <source>
        <dbReference type="EMBL" id="VDD50570.1"/>
    </source>
</evidence>
<reference evidence="1" key="1">
    <citation type="submission" date="2018-11" db="EMBL/GenBank/DDBJ databases">
        <authorList>
            <consortium name="Genoscope - CEA"/>
            <person name="William W."/>
        </authorList>
    </citation>
    <scope>NUCLEOTIDE SEQUENCE</scope>
</reference>
<name>A0A3P6FE19_BRAOL</name>
<accession>A0A3P6FE19</accession>
<proteinExistence type="predicted"/>
<protein>
    <submittedName>
        <fullName evidence="1">Uncharacterized protein</fullName>
    </submittedName>
</protein>
<gene>
    <name evidence="1" type="ORF">BOLC1T02959H</name>
</gene>
<dbReference type="AlphaFoldDB" id="A0A3P6FE19"/>
<sequence>MLMSLVYRGPRSLNLHVWLPISSGKEVSITSSQALT</sequence>